<reference evidence="2" key="1">
    <citation type="submission" date="2023-06" db="EMBL/GenBank/DDBJ databases">
        <authorList>
            <consortium name="Lawrence Berkeley National Laboratory"/>
            <person name="Ahrendt S."/>
            <person name="Sahu N."/>
            <person name="Indic B."/>
            <person name="Wong-Bajracharya J."/>
            <person name="Merenyi Z."/>
            <person name="Ke H.-M."/>
            <person name="Monk M."/>
            <person name="Kocsube S."/>
            <person name="Drula E."/>
            <person name="Lipzen A."/>
            <person name="Balint B."/>
            <person name="Henrissat B."/>
            <person name="Andreopoulos B."/>
            <person name="Martin F.M."/>
            <person name="Harder C.B."/>
            <person name="Rigling D."/>
            <person name="Ford K.L."/>
            <person name="Foster G.D."/>
            <person name="Pangilinan J."/>
            <person name="Papanicolaou A."/>
            <person name="Barry K."/>
            <person name="LaButti K."/>
            <person name="Viragh M."/>
            <person name="Koriabine M."/>
            <person name="Yan M."/>
            <person name="Riley R."/>
            <person name="Champramary S."/>
            <person name="Plett K.L."/>
            <person name="Tsai I.J."/>
            <person name="Slot J."/>
            <person name="Sipos G."/>
            <person name="Plett J."/>
            <person name="Nagy L.G."/>
            <person name="Grigoriev I.V."/>
        </authorList>
    </citation>
    <scope>NUCLEOTIDE SEQUENCE</scope>
    <source>
        <strain evidence="2">HWK02</strain>
    </source>
</reference>
<name>A0AA39P8W2_9AGAR</name>
<proteinExistence type="predicted"/>
<keyword evidence="3" id="KW-1185">Reference proteome</keyword>
<feature type="compositionally biased region" description="Basic and acidic residues" evidence="1">
    <location>
        <begin position="137"/>
        <end position="148"/>
    </location>
</feature>
<feature type="region of interest" description="Disordered" evidence="1">
    <location>
        <begin position="120"/>
        <end position="167"/>
    </location>
</feature>
<feature type="compositionally biased region" description="Basic residues" evidence="1">
    <location>
        <begin position="153"/>
        <end position="163"/>
    </location>
</feature>
<sequence>MTISNSKSKQKTLDANLSRKKSILQDQFNSVHPSLFDYDFCSDVAQAKKMNKKGSKEDIAGIHQTEPSMPKPALKKVKQPLPAYDEHSSDDAIPPPMPIKKVAPAVETIVIDSEPKENQFASISKAPIDMSNTGESSSKKDVKGKSKEIPLPPKKKTTKKKPKKQSEEFINGTSGLEVAQHMSGSCICLPSGFTSNPEATLYYTTVSAGSVMAISHATLHSLHIQLLSLQDSMCHTAMEEEHLNMDLIAAGPPSIHFPDFLPDHLNNLSGTLCLLEHFHREESTQYMSNATHSLFTVIRCCNCKCTSHVILRFILNITCNTV</sequence>
<evidence type="ECO:0000256" key="1">
    <source>
        <dbReference type="SAM" id="MobiDB-lite"/>
    </source>
</evidence>
<comment type="caution">
    <text evidence="2">The sequence shown here is derived from an EMBL/GenBank/DDBJ whole genome shotgun (WGS) entry which is preliminary data.</text>
</comment>
<organism evidence="2 3">
    <name type="scientific">Armillaria luteobubalina</name>
    <dbReference type="NCBI Taxonomy" id="153913"/>
    <lineage>
        <taxon>Eukaryota</taxon>
        <taxon>Fungi</taxon>
        <taxon>Dikarya</taxon>
        <taxon>Basidiomycota</taxon>
        <taxon>Agaricomycotina</taxon>
        <taxon>Agaricomycetes</taxon>
        <taxon>Agaricomycetidae</taxon>
        <taxon>Agaricales</taxon>
        <taxon>Marasmiineae</taxon>
        <taxon>Physalacriaceae</taxon>
        <taxon>Armillaria</taxon>
    </lineage>
</organism>
<accession>A0AA39P8W2</accession>
<evidence type="ECO:0000313" key="2">
    <source>
        <dbReference type="EMBL" id="KAK0479048.1"/>
    </source>
</evidence>
<dbReference type="AlphaFoldDB" id="A0AA39P8W2"/>
<dbReference type="EMBL" id="JAUEPU010000092">
    <property type="protein sequence ID" value="KAK0479048.1"/>
    <property type="molecule type" value="Genomic_DNA"/>
</dbReference>
<evidence type="ECO:0000313" key="3">
    <source>
        <dbReference type="Proteomes" id="UP001175228"/>
    </source>
</evidence>
<dbReference type="Proteomes" id="UP001175228">
    <property type="component" value="Unassembled WGS sequence"/>
</dbReference>
<gene>
    <name evidence="2" type="ORF">EDD18DRAFT_1364500</name>
</gene>
<protein>
    <submittedName>
        <fullName evidence="2">Uncharacterized protein</fullName>
    </submittedName>
</protein>